<gene>
    <name evidence="1" type="ORF">AVEN_29253_1</name>
</gene>
<sequence>MHDKLSIKLEEYMNCTIEYFGEKKPCNMDNVMGSFYTKDELPSYCYTLYSLWGSPNKTREQIKKGTRMTLEFDLKASGRDEPIIIENVTGYFPKRNLPTNPSVQIAFHTPYFLPSPFAIGSNYQGGKAYELRLQMVRIAQYCLENSVDNLPHTQDVSAALKPLRTTVTWACQLLVAARFQDTMTPFLLDVTGRSDGPTANRNSLRSVFSATVLRRRLGRYVLPSSQRAQTSMFDLSDGKMVSCVSKSEEVRDSRIVMVAGTGTWGGVLSSLHDEFL</sequence>
<dbReference type="Proteomes" id="UP000499080">
    <property type="component" value="Unassembled WGS sequence"/>
</dbReference>
<dbReference type="OrthoDB" id="6434067at2759"/>
<proteinExistence type="predicted"/>
<evidence type="ECO:0000313" key="2">
    <source>
        <dbReference type="Proteomes" id="UP000499080"/>
    </source>
</evidence>
<reference evidence="1 2" key="1">
    <citation type="journal article" date="2019" name="Sci. Rep.">
        <title>Orb-weaving spider Araneus ventricosus genome elucidates the spidroin gene catalogue.</title>
        <authorList>
            <person name="Kono N."/>
            <person name="Nakamura H."/>
            <person name="Ohtoshi R."/>
            <person name="Moran D.A.P."/>
            <person name="Shinohara A."/>
            <person name="Yoshida Y."/>
            <person name="Fujiwara M."/>
            <person name="Mori M."/>
            <person name="Tomita M."/>
            <person name="Arakawa K."/>
        </authorList>
    </citation>
    <scope>NUCLEOTIDE SEQUENCE [LARGE SCALE GENOMIC DNA]</scope>
</reference>
<dbReference type="EMBL" id="BGPR01002841">
    <property type="protein sequence ID" value="GBM79788.1"/>
    <property type="molecule type" value="Genomic_DNA"/>
</dbReference>
<name>A0A4Y2IPM6_ARAVE</name>
<dbReference type="AlphaFoldDB" id="A0A4Y2IPM6"/>
<keyword evidence="2" id="KW-1185">Reference proteome</keyword>
<evidence type="ECO:0000313" key="1">
    <source>
        <dbReference type="EMBL" id="GBM79788.1"/>
    </source>
</evidence>
<accession>A0A4Y2IPM6</accession>
<organism evidence="1 2">
    <name type="scientific">Araneus ventricosus</name>
    <name type="common">Orbweaver spider</name>
    <name type="synonym">Epeira ventricosa</name>
    <dbReference type="NCBI Taxonomy" id="182803"/>
    <lineage>
        <taxon>Eukaryota</taxon>
        <taxon>Metazoa</taxon>
        <taxon>Ecdysozoa</taxon>
        <taxon>Arthropoda</taxon>
        <taxon>Chelicerata</taxon>
        <taxon>Arachnida</taxon>
        <taxon>Araneae</taxon>
        <taxon>Araneomorphae</taxon>
        <taxon>Entelegynae</taxon>
        <taxon>Araneoidea</taxon>
        <taxon>Araneidae</taxon>
        <taxon>Araneus</taxon>
    </lineage>
</organism>
<protein>
    <submittedName>
        <fullName evidence="1">Uncharacterized protein</fullName>
    </submittedName>
</protein>
<comment type="caution">
    <text evidence="1">The sequence shown here is derived from an EMBL/GenBank/DDBJ whole genome shotgun (WGS) entry which is preliminary data.</text>
</comment>